<keyword evidence="2 4" id="KW-0238">DNA-binding</keyword>
<dbReference type="Pfam" id="PF17935">
    <property type="entry name" value="TetR_C_27"/>
    <property type="match status" value="1"/>
</dbReference>
<dbReference type="InterPro" id="IPR009057">
    <property type="entry name" value="Homeodomain-like_sf"/>
</dbReference>
<dbReference type="PRINTS" id="PR00455">
    <property type="entry name" value="HTHTETR"/>
</dbReference>
<evidence type="ECO:0000256" key="4">
    <source>
        <dbReference type="PROSITE-ProRule" id="PRU00335"/>
    </source>
</evidence>
<dbReference type="InterPro" id="IPR050109">
    <property type="entry name" value="HTH-type_TetR-like_transc_reg"/>
</dbReference>
<evidence type="ECO:0000313" key="6">
    <source>
        <dbReference type="EMBL" id="MDN6900222.1"/>
    </source>
</evidence>
<keyword evidence="3" id="KW-0804">Transcription</keyword>
<dbReference type="EMBL" id="CP029684">
    <property type="protein sequence ID" value="QAS69804.1"/>
    <property type="molecule type" value="Genomic_DNA"/>
</dbReference>
<dbReference type="GO" id="GO:0003700">
    <property type="term" value="F:DNA-binding transcription factor activity"/>
    <property type="evidence" value="ECO:0007669"/>
    <property type="project" value="TreeGrafter"/>
</dbReference>
<gene>
    <name evidence="7" type="ORF">DLJ48_04340</name>
    <name evidence="6" type="ORF">EVC35_04275</name>
</gene>
<evidence type="ECO:0000313" key="9">
    <source>
        <dbReference type="Proteomes" id="UP001167919"/>
    </source>
</evidence>
<dbReference type="Proteomes" id="UP000286907">
    <property type="component" value="Chromosome"/>
</dbReference>
<dbReference type="PANTHER" id="PTHR30055:SF234">
    <property type="entry name" value="HTH-TYPE TRANSCRIPTIONAL REGULATOR BETI"/>
    <property type="match status" value="1"/>
</dbReference>
<sequence>MITDARLKRREEILNAAQQVLFDHGSEKVSLKAVSEQLGLTHAAIYRHFRDKDDLWFSLAQHWLLGTENHLAELLKTPAVSRIDQLHTWLNMLSQTKQDTNRDHPEVFRLYTDIVSDHEEIEKEHLQNLQQQLFGLFQITEPKETDIARMQAILDAFSFFYDPRYKKLWDNSQIRVRQENVWQLTAPQIRKWFDS</sequence>
<dbReference type="GO" id="GO:0000976">
    <property type="term" value="F:transcription cis-regulatory region binding"/>
    <property type="evidence" value="ECO:0007669"/>
    <property type="project" value="TreeGrafter"/>
</dbReference>
<keyword evidence="8" id="KW-1185">Reference proteome</keyword>
<reference evidence="7" key="3">
    <citation type="submission" date="2020-01" db="EMBL/GenBank/DDBJ databases">
        <authorList>
            <person name="Cousin F.J."/>
            <person name="Le Guellec R."/>
            <person name="Cretenet M."/>
        </authorList>
    </citation>
    <scope>NUCLEOTIDE SEQUENCE</scope>
    <source>
        <strain evidence="7">UCMA 15228</strain>
    </source>
</reference>
<dbReference type="Pfam" id="PF00440">
    <property type="entry name" value="TetR_N"/>
    <property type="match status" value="1"/>
</dbReference>
<evidence type="ECO:0000313" key="8">
    <source>
        <dbReference type="Proteomes" id="UP000286907"/>
    </source>
</evidence>
<dbReference type="Gene3D" id="1.10.357.10">
    <property type="entry name" value="Tetracycline Repressor, domain 2"/>
    <property type="match status" value="1"/>
</dbReference>
<feature type="domain" description="HTH tetR-type" evidence="5">
    <location>
        <begin position="7"/>
        <end position="67"/>
    </location>
</feature>
<evidence type="ECO:0000256" key="3">
    <source>
        <dbReference type="ARBA" id="ARBA00023163"/>
    </source>
</evidence>
<keyword evidence="1" id="KW-0805">Transcription regulation</keyword>
<evidence type="ECO:0000259" key="5">
    <source>
        <dbReference type="PROSITE" id="PS50977"/>
    </source>
</evidence>
<dbReference type="PROSITE" id="PS50977">
    <property type="entry name" value="HTH_TETR_2"/>
    <property type="match status" value="1"/>
</dbReference>
<reference evidence="7 8" key="1">
    <citation type="journal article" date="2019" name="Syst. Appl. Microbiol.">
        <title>Oenococcus sicerae sp. nov., isolated from French cider.</title>
        <authorList>
            <person name="Cousin F.J."/>
            <person name="Le Guellec R."/>
            <person name="Chagnot C."/>
            <person name="Goux D."/>
            <person name="Dalmasso M."/>
            <person name="Laplace J.M."/>
            <person name="Cretenet M."/>
        </authorList>
    </citation>
    <scope>NUCLEOTIDE SEQUENCE [LARGE SCALE GENOMIC DNA]</scope>
    <source>
        <strain evidence="7 8">UCMA 15228</strain>
    </source>
</reference>
<feature type="DNA-binding region" description="H-T-H motif" evidence="4">
    <location>
        <begin position="30"/>
        <end position="49"/>
    </location>
</feature>
<dbReference type="PROSITE" id="PS01081">
    <property type="entry name" value="HTH_TETR_1"/>
    <property type="match status" value="1"/>
</dbReference>
<dbReference type="InterPro" id="IPR023772">
    <property type="entry name" value="DNA-bd_HTH_TetR-type_CS"/>
</dbReference>
<dbReference type="PANTHER" id="PTHR30055">
    <property type="entry name" value="HTH-TYPE TRANSCRIPTIONAL REGULATOR RUTR"/>
    <property type="match status" value="1"/>
</dbReference>
<dbReference type="InterPro" id="IPR001647">
    <property type="entry name" value="HTH_TetR"/>
</dbReference>
<dbReference type="Proteomes" id="UP001167919">
    <property type="component" value="Unassembled WGS sequence"/>
</dbReference>
<name>A0AAJ1RCH5_9LACO</name>
<dbReference type="SUPFAM" id="SSF46689">
    <property type="entry name" value="Homeodomain-like"/>
    <property type="match status" value="1"/>
</dbReference>
<dbReference type="InterPro" id="IPR041478">
    <property type="entry name" value="TetR_C_27"/>
</dbReference>
<dbReference type="AlphaFoldDB" id="A0AAJ1RCH5"/>
<dbReference type="RefSeq" id="WP_128686250.1">
    <property type="nucleotide sequence ID" value="NZ_CP029684.2"/>
</dbReference>
<accession>A0AAJ1RCH5</accession>
<dbReference type="EMBL" id="SDWY01000002">
    <property type="protein sequence ID" value="MDN6900222.1"/>
    <property type="molecule type" value="Genomic_DNA"/>
</dbReference>
<evidence type="ECO:0000256" key="2">
    <source>
        <dbReference type="ARBA" id="ARBA00023125"/>
    </source>
</evidence>
<proteinExistence type="predicted"/>
<reference evidence="6" key="2">
    <citation type="submission" date="2019-01" db="EMBL/GenBank/DDBJ databases">
        <title>Oenococcus sicerae UCMA17102.</title>
        <authorList>
            <person name="Cousin F.J."/>
            <person name="Le Guellec R."/>
            <person name="Cretenet M."/>
        </authorList>
    </citation>
    <scope>NUCLEOTIDE SEQUENCE</scope>
    <source>
        <strain evidence="6">UCMA17102</strain>
    </source>
</reference>
<organism evidence="6 9">
    <name type="scientific">Oenococcus sicerae</name>
    <dbReference type="NCBI Taxonomy" id="2203724"/>
    <lineage>
        <taxon>Bacteria</taxon>
        <taxon>Bacillati</taxon>
        <taxon>Bacillota</taxon>
        <taxon>Bacilli</taxon>
        <taxon>Lactobacillales</taxon>
        <taxon>Lactobacillaceae</taxon>
        <taxon>Oenococcus</taxon>
    </lineage>
</organism>
<evidence type="ECO:0000313" key="7">
    <source>
        <dbReference type="EMBL" id="QAS69804.1"/>
    </source>
</evidence>
<protein>
    <submittedName>
        <fullName evidence="6">TetR/AcrR family transcriptional regulator</fullName>
    </submittedName>
</protein>
<evidence type="ECO:0000256" key="1">
    <source>
        <dbReference type="ARBA" id="ARBA00023015"/>
    </source>
</evidence>